<name>A0A4E0RHI7_9GAMM</name>
<organism evidence="8 9">
    <name type="scientific">Candidatus Thiomargarita nelsonii</name>
    <dbReference type="NCBI Taxonomy" id="1003181"/>
    <lineage>
        <taxon>Bacteria</taxon>
        <taxon>Pseudomonadati</taxon>
        <taxon>Pseudomonadota</taxon>
        <taxon>Gammaproteobacteria</taxon>
        <taxon>Thiotrichales</taxon>
        <taxon>Thiotrichaceae</taxon>
        <taxon>Thiomargarita</taxon>
    </lineage>
</organism>
<reference evidence="8 9" key="1">
    <citation type="journal article" date="2016" name="Front. Microbiol.">
        <title>Single-Cell (Meta-)Genomics of a Dimorphic Candidatus Thiomargarita nelsonii Reveals Genomic Plasticity.</title>
        <authorList>
            <person name="Flood B.E."/>
            <person name="Fliss P."/>
            <person name="Jones D.S."/>
            <person name="Dick G.J."/>
            <person name="Jain S."/>
            <person name="Kaster A.K."/>
            <person name="Winkel M."/>
            <person name="Mussmann M."/>
            <person name="Bailey J."/>
        </authorList>
    </citation>
    <scope>NUCLEOTIDE SEQUENCE [LARGE SCALE GENOMIC DNA]</scope>
    <source>
        <strain evidence="8">Hydrate Ridge</strain>
    </source>
</reference>
<keyword evidence="3 7" id="KW-0812">Transmembrane</keyword>
<gene>
    <name evidence="8" type="ORF">PN36_17835</name>
</gene>
<comment type="caution">
    <text evidence="8">The sequence shown here is derived from an EMBL/GenBank/DDBJ whole genome shotgun (WGS) entry which is preliminary data.</text>
</comment>
<dbReference type="PANTHER" id="PTHR13416:SF2">
    <property type="entry name" value="TRANSMEMBRANE PROTEIN 43"/>
    <property type="match status" value="1"/>
</dbReference>
<dbReference type="PANTHER" id="PTHR13416">
    <property type="match status" value="1"/>
</dbReference>
<evidence type="ECO:0000313" key="8">
    <source>
        <dbReference type="EMBL" id="TGO02856.1"/>
    </source>
</evidence>
<keyword evidence="6 7" id="KW-0472">Membrane</keyword>
<feature type="transmembrane region" description="Helical" evidence="7">
    <location>
        <begin position="311"/>
        <end position="332"/>
    </location>
</feature>
<evidence type="ECO:0000256" key="1">
    <source>
        <dbReference type="ARBA" id="ARBA00004127"/>
    </source>
</evidence>
<evidence type="ECO:0000256" key="7">
    <source>
        <dbReference type="SAM" id="Phobius"/>
    </source>
</evidence>
<dbReference type="EMBL" id="JSZA02000069">
    <property type="protein sequence ID" value="TGO02856.1"/>
    <property type="molecule type" value="Genomic_DNA"/>
</dbReference>
<comment type="subcellular location">
    <subcellularLocation>
        <location evidence="1">Endomembrane system</location>
        <topology evidence="1">Multi-pass membrane protein</topology>
    </subcellularLocation>
    <subcellularLocation>
        <location evidence="2">Endoplasmic reticulum membrane</location>
    </subcellularLocation>
</comment>
<dbReference type="Proteomes" id="UP000030428">
    <property type="component" value="Unassembled WGS sequence"/>
</dbReference>
<protein>
    <recommendedName>
        <fullName evidence="10">Transmembrane protein 43</fullName>
    </recommendedName>
</protein>
<keyword evidence="9" id="KW-1185">Reference proteome</keyword>
<dbReference type="GO" id="GO:0012505">
    <property type="term" value="C:endomembrane system"/>
    <property type="evidence" value="ECO:0007669"/>
    <property type="project" value="UniProtKB-SubCell"/>
</dbReference>
<evidence type="ECO:0000256" key="4">
    <source>
        <dbReference type="ARBA" id="ARBA00022824"/>
    </source>
</evidence>
<evidence type="ECO:0000256" key="2">
    <source>
        <dbReference type="ARBA" id="ARBA00004586"/>
    </source>
</evidence>
<dbReference type="InterPro" id="IPR012430">
    <property type="entry name" value="TMEM43_fam"/>
</dbReference>
<feature type="transmembrane region" description="Helical" evidence="7">
    <location>
        <begin position="379"/>
        <end position="395"/>
    </location>
</feature>
<sequence>MFYYTRYWFERAYYIMSDSFSEVTNQSWGSRIKQSSQGALIGIILFFSAFYLLFWNEGRAVHRAQTLEEGASIVYSIDSDMVDWVYDGKLVHLTGETSTDEILKDVMFGITAAHKIKLRRLVEMYQWDEIIHSETEEMLGGGTQTVTTYNYSKKWSSSLIDSSEFMQPQGHQNPSYMPVSGETMTAKRVNLGEFSLSPTLVDKLNNYQHLPITSEVFEQWQQKRRTQLYDKNLHFHYGNYYVGHNPAYPQIGDFQIKFEVVRPAMISVVAKQVSSRLTPYMTEAGGEIELFEYGAVTPGEMFKRAQRANTILTWILRLLGFLMMSIGLGFIFQVLKTLAAVIPILGNLVGVIGGFIILVLAFILSLVTIAIAWIYYRPLLGILLLVIAGALLYLLKFSRKSAEPMTQESPRLLPETDVPSKQ</sequence>
<evidence type="ECO:0000256" key="6">
    <source>
        <dbReference type="ARBA" id="ARBA00023136"/>
    </source>
</evidence>
<evidence type="ECO:0000256" key="3">
    <source>
        <dbReference type="ARBA" id="ARBA00022692"/>
    </source>
</evidence>
<dbReference type="GO" id="GO:0006629">
    <property type="term" value="P:lipid metabolic process"/>
    <property type="evidence" value="ECO:0007669"/>
    <property type="project" value="TreeGrafter"/>
</dbReference>
<evidence type="ECO:0000256" key="5">
    <source>
        <dbReference type="ARBA" id="ARBA00022989"/>
    </source>
</evidence>
<accession>A0A4E0RHI7</accession>
<dbReference type="Pfam" id="PF07787">
    <property type="entry name" value="TMEM43"/>
    <property type="match status" value="1"/>
</dbReference>
<proteinExistence type="predicted"/>
<feature type="transmembrane region" description="Helical" evidence="7">
    <location>
        <begin position="344"/>
        <end position="373"/>
    </location>
</feature>
<evidence type="ECO:0008006" key="10">
    <source>
        <dbReference type="Google" id="ProtNLM"/>
    </source>
</evidence>
<dbReference type="AlphaFoldDB" id="A0A4E0RHI7"/>
<keyword evidence="4" id="KW-0256">Endoplasmic reticulum</keyword>
<feature type="transmembrane region" description="Helical" evidence="7">
    <location>
        <begin position="38"/>
        <end position="55"/>
    </location>
</feature>
<evidence type="ECO:0000313" key="9">
    <source>
        <dbReference type="Proteomes" id="UP000030428"/>
    </source>
</evidence>
<dbReference type="GO" id="GO:0071763">
    <property type="term" value="P:nuclear membrane organization"/>
    <property type="evidence" value="ECO:0007669"/>
    <property type="project" value="TreeGrafter"/>
</dbReference>
<keyword evidence="5 7" id="KW-1133">Transmembrane helix</keyword>